<feature type="region of interest" description="Disordered" evidence="5">
    <location>
        <begin position="542"/>
        <end position="638"/>
    </location>
</feature>
<reference evidence="8" key="1">
    <citation type="journal article" date="2018" name="Gigascience">
        <title>Genome assembly of the Pink Ipe (Handroanthus impetiginosus, Bignoniaceae), a highly valued, ecologically keystone Neotropical timber forest tree.</title>
        <authorList>
            <person name="Silva-Junior O.B."/>
            <person name="Grattapaglia D."/>
            <person name="Novaes E."/>
            <person name="Collevatti R.G."/>
        </authorList>
    </citation>
    <scope>NUCLEOTIDE SEQUENCE [LARGE SCALE GENOMIC DNA]</scope>
    <source>
        <strain evidence="8">cv. UFG-1</strain>
    </source>
</reference>
<dbReference type="EMBL" id="NKXS01003845">
    <property type="protein sequence ID" value="PIN08348.1"/>
    <property type="molecule type" value="Genomic_DNA"/>
</dbReference>
<keyword evidence="3" id="KW-0862">Zinc</keyword>
<dbReference type="InterPro" id="IPR006564">
    <property type="entry name" value="Znf_PMZ"/>
</dbReference>
<evidence type="ECO:0000256" key="2">
    <source>
        <dbReference type="ARBA" id="ARBA00022771"/>
    </source>
</evidence>
<dbReference type="PANTHER" id="PTHR47718">
    <property type="entry name" value="OS01G0519700 PROTEIN"/>
    <property type="match status" value="1"/>
</dbReference>
<feature type="domain" description="SWIM-type" evidence="6">
    <location>
        <begin position="423"/>
        <end position="457"/>
    </location>
</feature>
<dbReference type="InterPro" id="IPR007527">
    <property type="entry name" value="Znf_SWIM"/>
</dbReference>
<dbReference type="Proteomes" id="UP000231279">
    <property type="component" value="Unassembled WGS sequence"/>
</dbReference>
<feature type="compositionally biased region" description="Basic and acidic residues" evidence="5">
    <location>
        <begin position="543"/>
        <end position="559"/>
    </location>
</feature>
<evidence type="ECO:0000256" key="4">
    <source>
        <dbReference type="PROSITE-ProRule" id="PRU00325"/>
    </source>
</evidence>
<evidence type="ECO:0000256" key="1">
    <source>
        <dbReference type="ARBA" id="ARBA00022723"/>
    </source>
</evidence>
<evidence type="ECO:0000313" key="8">
    <source>
        <dbReference type="Proteomes" id="UP000231279"/>
    </source>
</evidence>
<keyword evidence="1" id="KW-0479">Metal-binding</keyword>
<evidence type="ECO:0000256" key="3">
    <source>
        <dbReference type="ARBA" id="ARBA00022833"/>
    </source>
</evidence>
<protein>
    <recommendedName>
        <fullName evidence="6">SWIM-type domain-containing protein</fullName>
    </recommendedName>
</protein>
<dbReference type="SMART" id="SM00575">
    <property type="entry name" value="ZnF_PMZ"/>
    <property type="match status" value="1"/>
</dbReference>
<organism evidence="7 8">
    <name type="scientific">Handroanthus impetiginosus</name>
    <dbReference type="NCBI Taxonomy" id="429701"/>
    <lineage>
        <taxon>Eukaryota</taxon>
        <taxon>Viridiplantae</taxon>
        <taxon>Streptophyta</taxon>
        <taxon>Embryophyta</taxon>
        <taxon>Tracheophyta</taxon>
        <taxon>Spermatophyta</taxon>
        <taxon>Magnoliopsida</taxon>
        <taxon>eudicotyledons</taxon>
        <taxon>Gunneridae</taxon>
        <taxon>Pentapetalae</taxon>
        <taxon>asterids</taxon>
        <taxon>lamiids</taxon>
        <taxon>Lamiales</taxon>
        <taxon>Bignoniaceae</taxon>
        <taxon>Crescentiina</taxon>
        <taxon>Tabebuia alliance</taxon>
        <taxon>Handroanthus</taxon>
    </lineage>
</organism>
<comment type="caution">
    <text evidence="7">The sequence shown here is derived from an EMBL/GenBank/DDBJ whole genome shotgun (WGS) entry which is preliminary data.</text>
</comment>
<accession>A0A2G9GSW9</accession>
<gene>
    <name evidence="7" type="ORF">CDL12_19074</name>
</gene>
<evidence type="ECO:0000256" key="5">
    <source>
        <dbReference type="SAM" id="MobiDB-lite"/>
    </source>
</evidence>
<feature type="compositionally biased region" description="Basic and acidic residues" evidence="5">
    <location>
        <begin position="582"/>
        <end position="604"/>
    </location>
</feature>
<evidence type="ECO:0000259" key="6">
    <source>
        <dbReference type="PROSITE" id="PS50966"/>
    </source>
</evidence>
<dbReference type="PROSITE" id="PS50966">
    <property type="entry name" value="ZF_SWIM"/>
    <property type="match status" value="1"/>
</dbReference>
<dbReference type="PANTHER" id="PTHR47718:SF15">
    <property type="entry name" value="PROTEIN FAR1-RELATED SEQUENCE 5-LIKE"/>
    <property type="match status" value="1"/>
</dbReference>
<dbReference type="AlphaFoldDB" id="A0A2G9GSW9"/>
<dbReference type="OrthoDB" id="1303956at2759"/>
<dbReference type="Pfam" id="PF10551">
    <property type="entry name" value="MULE"/>
    <property type="match status" value="1"/>
</dbReference>
<keyword evidence="2 4" id="KW-0863">Zinc-finger</keyword>
<dbReference type="Pfam" id="PF04434">
    <property type="entry name" value="SWIM"/>
    <property type="match status" value="1"/>
</dbReference>
<name>A0A2G9GSW9_9LAMI</name>
<dbReference type="InterPro" id="IPR018289">
    <property type="entry name" value="MULE_transposase_dom"/>
</dbReference>
<evidence type="ECO:0000313" key="7">
    <source>
        <dbReference type="EMBL" id="PIN08348.1"/>
    </source>
</evidence>
<dbReference type="GO" id="GO:0008270">
    <property type="term" value="F:zinc ion binding"/>
    <property type="evidence" value="ECO:0007669"/>
    <property type="project" value="UniProtKB-KW"/>
</dbReference>
<dbReference type="STRING" id="429701.A0A2G9GSW9"/>
<keyword evidence="8" id="KW-1185">Reference proteome</keyword>
<sequence>MNLQNNPNYGAAISQESCMNQIGKRKNSGVPFSLKASHSTSRFMSNPHKTLLSGLTGSGIRACKVMNYLEHIEGGPGKLPFKKKDGYNFLYKQKIESIRDGDVQTTIALLQNLQIQDKDLIFDFTLDDDNILTRLFWIDRMSRAQFKLFGDVLLFDSTYKTNAYRFPLVMLCGVENHFKTCVFGAAVLYNETVESYFGGVPLCVVTDQDAAMRAAIKFVYPKAKHRICSWHLERNALRNAGKHQFVVDFGNLITTNYNVEDFEIAWQNLVQKHGVANHPWVMDVYKDKESWSEAHCRGYFMAMMTSTQRAESMNSYLKLDMNPELNLCDFLKHFLTCLGKMRASFLDNQIAAERYTPSLKSEVLSSLKNHAATVYTRKIFEKVQEAILAEQGLILQEAINEDDTIFTFRFIPYDKHLVNICCLIINWLEGIFECQCLMLESDGIPCRHIISALKHLQHTELPDPIIKYRWTVDIGVKLRKEFCSPFPFEDPQRRRYAQVHKECAELCLLSSQTEEATINAINTLKAVVESLQSHKIRGCSTTKNEEINHEKGNSDEKSENFSLSHKICDPKRKRSRGAVGTCKEDPNIVKETSDEQVKKKDSKFPIRARKRNQRGELPLPPTLESEPPDAGNHEDEYI</sequence>
<proteinExistence type="predicted"/>